<reference evidence="2" key="1">
    <citation type="submission" date="2020-03" db="EMBL/GenBank/DDBJ databases">
        <title>The deep terrestrial virosphere.</title>
        <authorList>
            <person name="Holmfeldt K."/>
            <person name="Nilsson E."/>
            <person name="Simone D."/>
            <person name="Lopez-Fernandez M."/>
            <person name="Wu X."/>
            <person name="de Brujin I."/>
            <person name="Lundin D."/>
            <person name="Andersson A."/>
            <person name="Bertilsson S."/>
            <person name="Dopson M."/>
        </authorList>
    </citation>
    <scope>NUCLEOTIDE SEQUENCE</scope>
    <source>
        <strain evidence="2">MM415B02291</strain>
    </source>
</reference>
<organism evidence="2">
    <name type="scientific">viral metagenome</name>
    <dbReference type="NCBI Taxonomy" id="1070528"/>
    <lineage>
        <taxon>unclassified sequences</taxon>
        <taxon>metagenomes</taxon>
        <taxon>organismal metagenomes</taxon>
    </lineage>
</organism>
<keyword evidence="1" id="KW-0472">Membrane</keyword>
<dbReference type="EMBL" id="MT142550">
    <property type="protein sequence ID" value="QJA85047.1"/>
    <property type="molecule type" value="Genomic_DNA"/>
</dbReference>
<evidence type="ECO:0000256" key="1">
    <source>
        <dbReference type="SAM" id="Phobius"/>
    </source>
</evidence>
<gene>
    <name evidence="2" type="ORF">MM415B02291_0015</name>
</gene>
<keyword evidence="1" id="KW-0812">Transmembrane</keyword>
<sequence length="75" mass="8798">MKVSDTMNVPNMWHLLRNHIVPVKVSVGNFRFPPWRWRMNTILVTYRSKEGSSLEFELMGVILWILGLAIWGILT</sequence>
<proteinExistence type="predicted"/>
<evidence type="ECO:0000313" key="2">
    <source>
        <dbReference type="EMBL" id="QJA85047.1"/>
    </source>
</evidence>
<keyword evidence="1" id="KW-1133">Transmembrane helix</keyword>
<protein>
    <submittedName>
        <fullName evidence="2">Uncharacterized protein</fullName>
    </submittedName>
</protein>
<feature type="transmembrane region" description="Helical" evidence="1">
    <location>
        <begin position="56"/>
        <end position="74"/>
    </location>
</feature>
<accession>A0A6M3KSE2</accession>
<dbReference type="AlphaFoldDB" id="A0A6M3KSE2"/>
<name>A0A6M3KSE2_9ZZZZ</name>